<comment type="caution">
    <text evidence="1">The sequence shown here is derived from an EMBL/GenBank/DDBJ whole genome shotgun (WGS) entry which is preliminary data.</text>
</comment>
<reference evidence="1 2" key="2">
    <citation type="journal article" date="2022" name="Mol. Ecol. Resour.">
        <title>The genomes of chicory, endive, great burdock and yacon provide insights into Asteraceae paleo-polyploidization history and plant inulin production.</title>
        <authorList>
            <person name="Fan W."/>
            <person name="Wang S."/>
            <person name="Wang H."/>
            <person name="Wang A."/>
            <person name="Jiang F."/>
            <person name="Liu H."/>
            <person name="Zhao H."/>
            <person name="Xu D."/>
            <person name="Zhang Y."/>
        </authorList>
    </citation>
    <scope>NUCLEOTIDE SEQUENCE [LARGE SCALE GENOMIC DNA]</scope>
    <source>
        <strain evidence="2">cv. Punajuju</strain>
        <tissue evidence="1">Leaves</tissue>
    </source>
</reference>
<name>A0ACB8ZTC8_CICIN</name>
<keyword evidence="2" id="KW-1185">Reference proteome</keyword>
<protein>
    <submittedName>
        <fullName evidence="1">Uncharacterized protein</fullName>
    </submittedName>
</protein>
<reference evidence="2" key="1">
    <citation type="journal article" date="2022" name="Mol. Ecol. Resour.">
        <title>The genomes of chicory, endive, great burdock and yacon provide insights into Asteraceae palaeo-polyploidization history and plant inulin production.</title>
        <authorList>
            <person name="Fan W."/>
            <person name="Wang S."/>
            <person name="Wang H."/>
            <person name="Wang A."/>
            <person name="Jiang F."/>
            <person name="Liu H."/>
            <person name="Zhao H."/>
            <person name="Xu D."/>
            <person name="Zhang Y."/>
        </authorList>
    </citation>
    <scope>NUCLEOTIDE SEQUENCE [LARGE SCALE GENOMIC DNA]</scope>
    <source>
        <strain evidence="2">cv. Punajuju</strain>
    </source>
</reference>
<accession>A0ACB8ZTC8</accession>
<evidence type="ECO:0000313" key="1">
    <source>
        <dbReference type="EMBL" id="KAI3700586.1"/>
    </source>
</evidence>
<organism evidence="1 2">
    <name type="scientific">Cichorium intybus</name>
    <name type="common">Chicory</name>
    <dbReference type="NCBI Taxonomy" id="13427"/>
    <lineage>
        <taxon>Eukaryota</taxon>
        <taxon>Viridiplantae</taxon>
        <taxon>Streptophyta</taxon>
        <taxon>Embryophyta</taxon>
        <taxon>Tracheophyta</taxon>
        <taxon>Spermatophyta</taxon>
        <taxon>Magnoliopsida</taxon>
        <taxon>eudicotyledons</taxon>
        <taxon>Gunneridae</taxon>
        <taxon>Pentapetalae</taxon>
        <taxon>asterids</taxon>
        <taxon>campanulids</taxon>
        <taxon>Asterales</taxon>
        <taxon>Asteraceae</taxon>
        <taxon>Cichorioideae</taxon>
        <taxon>Cichorieae</taxon>
        <taxon>Cichoriinae</taxon>
        <taxon>Cichorium</taxon>
    </lineage>
</organism>
<gene>
    <name evidence="1" type="ORF">L2E82_45222</name>
</gene>
<sequence length="521" mass="59843">MASVIKQKEMMIEDFNMIMENYNAEHEMMQEKVNEQLRKISIGHEQSKMQLEEHEKELRAREALNESEQKKLDNEKKMNEMAILEQMKADDRMLKLADYQKGLKEMTASACAYIGVKRMGEVDEKPFIVFAKRRCLSQEDALKFASLWEDHLRDPNWHPFKVITIGEDCKEVVNEEDEKIASLKAEFDEDVYNAVVTSLKELNEYNPSGRYPLAELWNKKDNRKASLKEGVYMQQWEGLIELMGTESKGGLEFLHKYTDFKKSLQQVQEGVVTDAARKPGESLILIMKNPSTPQRFWLPLLYDSNNHHAVVEEIGLRDLHPSDKDLSKRKGSKDLLDKFPYGLAVHAAIEERSKWLLLLKENEINRAGVKLSNGILQRTDSEFTNEDELYIGVSKEVEINSLPDLQYQQIGILFGGIPTTMPLPLAPIWLENHRKHDSMAIVSNQKAAKEVRDMNDEVEVSRPGPNMDVMVFELGYGAASSDKLTLVGYCPVSDQLEPCCWEISNLACKSHHRNFGNCRRD</sequence>
<evidence type="ECO:0000313" key="2">
    <source>
        <dbReference type="Proteomes" id="UP001055811"/>
    </source>
</evidence>
<dbReference type="EMBL" id="CM042016">
    <property type="protein sequence ID" value="KAI3700586.1"/>
    <property type="molecule type" value="Genomic_DNA"/>
</dbReference>
<proteinExistence type="predicted"/>
<dbReference type="Proteomes" id="UP001055811">
    <property type="component" value="Linkage Group LG08"/>
</dbReference>